<organism evidence="2 3">
    <name type="scientific">Floridaenema evergladense BLCC-F167</name>
    <dbReference type="NCBI Taxonomy" id="3153639"/>
    <lineage>
        <taxon>Bacteria</taxon>
        <taxon>Bacillati</taxon>
        <taxon>Cyanobacteriota</taxon>
        <taxon>Cyanophyceae</taxon>
        <taxon>Oscillatoriophycideae</taxon>
        <taxon>Aerosakkonematales</taxon>
        <taxon>Aerosakkonemataceae</taxon>
        <taxon>Floridanema</taxon>
        <taxon>Floridanema evergladense</taxon>
    </lineage>
</organism>
<sequence>MKTIAMILGILLLNSLDSFWLDFNNHDTAKHNIDRPNYQLLSEAVPPDRGSPRRRGRGRLKDSPYINDDIRFLVYRYGKNSVV</sequence>
<accession>A0ABV4WUL1</accession>
<evidence type="ECO:0000313" key="2">
    <source>
        <dbReference type="EMBL" id="MFB2838790.1"/>
    </source>
</evidence>
<evidence type="ECO:0000313" key="3">
    <source>
        <dbReference type="Proteomes" id="UP001576780"/>
    </source>
</evidence>
<dbReference type="Proteomes" id="UP001576780">
    <property type="component" value="Unassembled WGS sequence"/>
</dbReference>
<proteinExistence type="predicted"/>
<keyword evidence="3" id="KW-1185">Reference proteome</keyword>
<protein>
    <submittedName>
        <fullName evidence="2">Uncharacterized protein</fullName>
    </submittedName>
</protein>
<feature type="region of interest" description="Disordered" evidence="1">
    <location>
        <begin position="40"/>
        <end position="62"/>
    </location>
</feature>
<dbReference type="EMBL" id="JBHFNT010000278">
    <property type="protein sequence ID" value="MFB2838790.1"/>
    <property type="molecule type" value="Genomic_DNA"/>
</dbReference>
<name>A0ABV4WUL1_9CYAN</name>
<gene>
    <name evidence="2" type="ORF">ACE1CA_30245</name>
</gene>
<reference evidence="2 3" key="1">
    <citation type="submission" date="2024-09" db="EMBL/GenBank/DDBJ databases">
        <title>Floridaenema gen nov. (Aerosakkonemataceae, Aerosakkonematales ord. nov., Cyanobacteria) from benthic tropical and subtropical fresh waters, with the description of four new species.</title>
        <authorList>
            <person name="Moretto J.A."/>
            <person name="Berthold D.E."/>
            <person name="Lefler F.W."/>
            <person name="Huang I.-S."/>
            <person name="Laughinghouse H. IV."/>
        </authorList>
    </citation>
    <scope>NUCLEOTIDE SEQUENCE [LARGE SCALE GENOMIC DNA]</scope>
    <source>
        <strain evidence="2 3">BLCC-F167</strain>
    </source>
</reference>
<dbReference type="RefSeq" id="WP_413281089.1">
    <property type="nucleotide sequence ID" value="NZ_JBHFNT010000278.1"/>
</dbReference>
<comment type="caution">
    <text evidence="2">The sequence shown here is derived from an EMBL/GenBank/DDBJ whole genome shotgun (WGS) entry which is preliminary data.</text>
</comment>
<evidence type="ECO:0000256" key="1">
    <source>
        <dbReference type="SAM" id="MobiDB-lite"/>
    </source>
</evidence>